<evidence type="ECO:0000313" key="2">
    <source>
        <dbReference type="EMBL" id="PHV67221.1"/>
    </source>
</evidence>
<gene>
    <name evidence="2" type="ORF">CSW57_13605</name>
</gene>
<proteinExistence type="predicted"/>
<dbReference type="GO" id="GO:0043190">
    <property type="term" value="C:ATP-binding cassette (ABC) transporter complex"/>
    <property type="evidence" value="ECO:0007669"/>
    <property type="project" value="InterPro"/>
</dbReference>
<dbReference type="Proteomes" id="UP000225108">
    <property type="component" value="Unassembled WGS sequence"/>
</dbReference>
<sequence>MNSALLQYIRRVAPVLVVACALMVSGCSDPGPAPQELVMGSTADTASRVATAIYAGALRGAGAAVSDEHPVADYGGLLDQMDNRTVDLFPAWSGELLAQLDPGASGRTSEDVYNQLNQALPQGVSAGDATTVQNKPLVFVSSYLAATADIDELAECPALPAGLPLVTVVEPAPQTVSDLAGAGCAFGPARVMDAQAAVAEVAAGRAAGLFSALGVVADDAGLQGLDDGNDAMRAQDLVPIFRTAALSRTLFRAMNKVAGELTTADLTTMAAEVDGGAELSGVATRWLGEHSL</sequence>
<dbReference type="EMBL" id="PEBD01000008">
    <property type="protein sequence ID" value="PHV67221.1"/>
    <property type="molecule type" value="Genomic_DNA"/>
</dbReference>
<evidence type="ECO:0000313" key="3">
    <source>
        <dbReference type="Proteomes" id="UP000225108"/>
    </source>
</evidence>
<name>A0A2G3PN76_WILMA</name>
<accession>A0A2G3PN76</accession>
<protein>
    <submittedName>
        <fullName evidence="2">Glycine/betaine ABC transporter substrate-binding protein</fullName>
    </submittedName>
</protein>
<evidence type="ECO:0000259" key="1">
    <source>
        <dbReference type="Pfam" id="PF04069"/>
    </source>
</evidence>
<dbReference type="SUPFAM" id="SSF53850">
    <property type="entry name" value="Periplasmic binding protein-like II"/>
    <property type="match status" value="1"/>
</dbReference>
<reference evidence="2 3" key="1">
    <citation type="submission" date="2017-10" db="EMBL/GenBank/DDBJ databases">
        <title>The draft genome sequence of Williamsia sp. BULT 1.1 isolated from the semi-arid grassland soils from South Africa.</title>
        <authorList>
            <person name="Kabwe M.H."/>
            <person name="Govender N."/>
            <person name="Mutseka Lunga P."/>
            <person name="Vikram S."/>
            <person name="Makhalanyane T.P."/>
        </authorList>
    </citation>
    <scope>NUCLEOTIDE SEQUENCE [LARGE SCALE GENOMIC DNA]</scope>
    <source>
        <strain evidence="2 3">BULT 1.1</strain>
    </source>
</reference>
<feature type="domain" description="ABC-type glycine betaine transport system substrate-binding" evidence="1">
    <location>
        <begin position="36"/>
        <end position="288"/>
    </location>
</feature>
<dbReference type="Gene3D" id="3.40.190.10">
    <property type="entry name" value="Periplasmic binding protein-like II"/>
    <property type="match status" value="2"/>
</dbReference>
<dbReference type="InterPro" id="IPR007210">
    <property type="entry name" value="ABC_Gly_betaine_transp_sub-bd"/>
</dbReference>
<dbReference type="Pfam" id="PF04069">
    <property type="entry name" value="OpuAC"/>
    <property type="match status" value="1"/>
</dbReference>
<dbReference type="GO" id="GO:0022857">
    <property type="term" value="F:transmembrane transporter activity"/>
    <property type="evidence" value="ECO:0007669"/>
    <property type="project" value="InterPro"/>
</dbReference>
<comment type="caution">
    <text evidence="2">The sequence shown here is derived from an EMBL/GenBank/DDBJ whole genome shotgun (WGS) entry which is preliminary data.</text>
</comment>
<organism evidence="2 3">
    <name type="scientific">Williamsia marianensis</name>
    <dbReference type="NCBI Taxonomy" id="85044"/>
    <lineage>
        <taxon>Bacteria</taxon>
        <taxon>Bacillati</taxon>
        <taxon>Actinomycetota</taxon>
        <taxon>Actinomycetes</taxon>
        <taxon>Mycobacteriales</taxon>
        <taxon>Nocardiaceae</taxon>
        <taxon>Williamsia</taxon>
    </lineage>
</organism>
<dbReference type="RefSeq" id="WP_099383211.1">
    <property type="nucleotide sequence ID" value="NZ_PEBD01000008.1"/>
</dbReference>
<dbReference type="AlphaFoldDB" id="A0A2G3PN76"/>